<sequence length="142" mass="16235">MVHRFHNNFFQQNQIITVPAPEAIVAAIAKNKEFSVLGRIEIGLGIGGGVINSMLYNVDGGHRDVIFDRFQGVKLDVIEEGTHFMISWLHRPIIFDICTRPRSLPSITEIKDLQTINITLRILYRSRAELLPKIFCKFGFRL</sequence>
<keyword evidence="5" id="KW-1185">Reference proteome</keyword>
<evidence type="ECO:0000313" key="5">
    <source>
        <dbReference type="Proteomes" id="UP000663870"/>
    </source>
</evidence>
<accession>A0A816GS71</accession>
<dbReference type="EMBL" id="CAJNOH010015014">
    <property type="protein sequence ID" value="CAF1560313.1"/>
    <property type="molecule type" value="Genomic_DNA"/>
</dbReference>
<dbReference type="Proteomes" id="UP000663854">
    <property type="component" value="Unassembled WGS sequence"/>
</dbReference>
<dbReference type="PANTHER" id="PTHR23222:SF0">
    <property type="entry name" value="PROHIBITIN 1"/>
    <property type="match status" value="1"/>
</dbReference>
<name>A0A816GS71_9BILA</name>
<keyword evidence="2" id="KW-0496">Mitochondrion</keyword>
<keyword evidence="2" id="KW-0472">Membrane</keyword>
<dbReference type="InterPro" id="IPR000163">
    <property type="entry name" value="Prohibitin"/>
</dbReference>
<proteinExistence type="inferred from homology"/>
<dbReference type="GO" id="GO:0005743">
    <property type="term" value="C:mitochondrial inner membrane"/>
    <property type="evidence" value="ECO:0007669"/>
    <property type="project" value="UniProtKB-SubCell"/>
</dbReference>
<evidence type="ECO:0000256" key="1">
    <source>
        <dbReference type="ARBA" id="ARBA00009658"/>
    </source>
</evidence>
<evidence type="ECO:0000313" key="4">
    <source>
        <dbReference type="EMBL" id="CAF1676790.1"/>
    </source>
</evidence>
<keyword evidence="2" id="KW-0999">Mitochondrion inner membrane</keyword>
<dbReference type="GO" id="GO:0007005">
    <property type="term" value="P:mitochondrion organization"/>
    <property type="evidence" value="ECO:0007669"/>
    <property type="project" value="TreeGrafter"/>
</dbReference>
<protein>
    <recommendedName>
        <fullName evidence="2">Prohibitin</fullName>
    </recommendedName>
</protein>
<evidence type="ECO:0000256" key="2">
    <source>
        <dbReference type="RuleBase" id="RU366048"/>
    </source>
</evidence>
<evidence type="ECO:0000313" key="3">
    <source>
        <dbReference type="EMBL" id="CAF1560313.1"/>
    </source>
</evidence>
<comment type="caution">
    <text evidence="4">The sequence shown here is derived from an EMBL/GenBank/DDBJ whole genome shotgun (WGS) entry which is preliminary data.</text>
</comment>
<organism evidence="4 5">
    <name type="scientific">Rotaria sordida</name>
    <dbReference type="NCBI Taxonomy" id="392033"/>
    <lineage>
        <taxon>Eukaryota</taxon>
        <taxon>Metazoa</taxon>
        <taxon>Spiralia</taxon>
        <taxon>Gnathifera</taxon>
        <taxon>Rotifera</taxon>
        <taxon>Eurotatoria</taxon>
        <taxon>Bdelloidea</taxon>
        <taxon>Philodinida</taxon>
        <taxon>Philodinidae</taxon>
        <taxon>Rotaria</taxon>
    </lineage>
</organism>
<gene>
    <name evidence="4" type="ORF">JXQ802_LOCUS58503</name>
    <name evidence="3" type="ORF">PYM288_LOCUS41872</name>
</gene>
<reference evidence="4" key="1">
    <citation type="submission" date="2021-02" db="EMBL/GenBank/DDBJ databases">
        <authorList>
            <person name="Nowell W R."/>
        </authorList>
    </citation>
    <scope>NUCLEOTIDE SEQUENCE</scope>
</reference>
<dbReference type="EMBL" id="CAJNOL010016929">
    <property type="protein sequence ID" value="CAF1676790.1"/>
    <property type="molecule type" value="Genomic_DNA"/>
</dbReference>
<dbReference type="AlphaFoldDB" id="A0A816GS71"/>
<comment type="similarity">
    <text evidence="1 2">Belongs to the prohibitin family.</text>
</comment>
<comment type="subcellular location">
    <subcellularLocation>
        <location evidence="2">Mitochondrion inner membrane</location>
    </subcellularLocation>
</comment>
<dbReference type="Proteomes" id="UP000663870">
    <property type="component" value="Unassembled WGS sequence"/>
</dbReference>
<dbReference type="PANTHER" id="PTHR23222">
    <property type="entry name" value="PROHIBITIN"/>
    <property type="match status" value="1"/>
</dbReference>
<dbReference type="PRINTS" id="PR00679">
    <property type="entry name" value="PROHIBITIN"/>
</dbReference>